<dbReference type="OrthoDB" id="2161688at2"/>
<evidence type="ECO:0000256" key="1">
    <source>
        <dbReference type="SAM" id="Phobius"/>
    </source>
</evidence>
<keyword evidence="1" id="KW-1133">Transmembrane helix</keyword>
<dbReference type="EMBL" id="FOQE01000021">
    <property type="protein sequence ID" value="SFH76525.1"/>
    <property type="molecule type" value="Genomic_DNA"/>
</dbReference>
<feature type="transmembrane region" description="Helical" evidence="1">
    <location>
        <begin position="205"/>
        <end position="229"/>
    </location>
</feature>
<keyword evidence="3" id="KW-1185">Reference proteome</keyword>
<dbReference type="Proteomes" id="UP000198668">
    <property type="component" value="Unassembled WGS sequence"/>
</dbReference>
<dbReference type="AlphaFoldDB" id="A0A1I3CPR8"/>
<dbReference type="RefSeq" id="WP_092092637.1">
    <property type="nucleotide sequence ID" value="NZ_FOQE01000021.1"/>
</dbReference>
<organism evidence="2 3">
    <name type="scientific">Pisciglobus halotolerans</name>
    <dbReference type="NCBI Taxonomy" id="745365"/>
    <lineage>
        <taxon>Bacteria</taxon>
        <taxon>Bacillati</taxon>
        <taxon>Bacillota</taxon>
        <taxon>Bacilli</taxon>
        <taxon>Lactobacillales</taxon>
        <taxon>Carnobacteriaceae</taxon>
    </lineage>
</organism>
<evidence type="ECO:0000313" key="3">
    <source>
        <dbReference type="Proteomes" id="UP000198668"/>
    </source>
</evidence>
<gene>
    <name evidence="2" type="ORF">SAMN04489868_1217</name>
</gene>
<name>A0A1I3CPR8_9LACT</name>
<keyword evidence="1" id="KW-0812">Transmembrane</keyword>
<proteinExistence type="predicted"/>
<evidence type="ECO:0000313" key="2">
    <source>
        <dbReference type="EMBL" id="SFH76525.1"/>
    </source>
</evidence>
<sequence>MNNLPTFKDIWVFFKDNKRTIIFTMIISFVLYGLGIGYTLYTDSKVEKADSESVEDSSNLPKNPLTTEEIKKLEEKQVAFEFYIENNSAEQFTNYNLMKQILISPSSLKYIEEKIGFKIEPNPIYVVNMSLDHSTYVLTLTIGTGNDKKNMEIAQAYYEGIENGDISFFGNNKSIYMVSVPKVTTSEQLNGAAESTHESNGNTSIATIIALAIAGLIATFVLGIIVALIKTLTAKEITDAFSYTQKPSDTFLNLNSLDLNSESNDKRESLVHAIRYPKKPVKVILSEHPIEKDIQNELNTPTKITEDSSSIKELTKEFIALATDVNEIDLDVEPNEVVILCEKSRTTKKWYARQRTLLESYKAEVKIILF</sequence>
<reference evidence="2 3" key="1">
    <citation type="submission" date="2016-10" db="EMBL/GenBank/DDBJ databases">
        <authorList>
            <person name="de Groot N.N."/>
        </authorList>
    </citation>
    <scope>NUCLEOTIDE SEQUENCE [LARGE SCALE GENOMIC DNA]</scope>
    <source>
        <strain evidence="2 3">DSM 27630</strain>
    </source>
</reference>
<keyword evidence="1" id="KW-0472">Membrane</keyword>
<feature type="transmembrane region" description="Helical" evidence="1">
    <location>
        <begin position="21"/>
        <end position="41"/>
    </location>
</feature>
<protein>
    <submittedName>
        <fullName evidence="2">Uncharacterized protein</fullName>
    </submittedName>
</protein>
<accession>A0A1I3CPR8</accession>